<reference evidence="1" key="1">
    <citation type="journal article" date="2020" name="Stud. Mycol.">
        <title>101 Dothideomycetes genomes: a test case for predicting lifestyles and emergence of pathogens.</title>
        <authorList>
            <person name="Haridas S."/>
            <person name="Albert R."/>
            <person name="Binder M."/>
            <person name="Bloem J."/>
            <person name="Labutti K."/>
            <person name="Salamov A."/>
            <person name="Andreopoulos B."/>
            <person name="Baker S."/>
            <person name="Barry K."/>
            <person name="Bills G."/>
            <person name="Bluhm B."/>
            <person name="Cannon C."/>
            <person name="Castanera R."/>
            <person name="Culley D."/>
            <person name="Daum C."/>
            <person name="Ezra D."/>
            <person name="Gonzalez J."/>
            <person name="Henrissat B."/>
            <person name="Kuo A."/>
            <person name="Liang C."/>
            <person name="Lipzen A."/>
            <person name="Lutzoni F."/>
            <person name="Magnuson J."/>
            <person name="Mondo S."/>
            <person name="Nolan M."/>
            <person name="Ohm R."/>
            <person name="Pangilinan J."/>
            <person name="Park H.-J."/>
            <person name="Ramirez L."/>
            <person name="Alfaro M."/>
            <person name="Sun H."/>
            <person name="Tritt A."/>
            <person name="Yoshinaga Y."/>
            <person name="Zwiers L.-H."/>
            <person name="Turgeon B."/>
            <person name="Goodwin S."/>
            <person name="Spatafora J."/>
            <person name="Crous P."/>
            <person name="Grigoriev I."/>
        </authorList>
    </citation>
    <scope>NUCLEOTIDE SEQUENCE</scope>
    <source>
        <strain evidence="1">CBS 113979</strain>
    </source>
</reference>
<gene>
    <name evidence="1" type="ORF">K402DRAFT_44927</name>
</gene>
<accession>A0A6G1H3M4</accession>
<protein>
    <submittedName>
        <fullName evidence="1">Uncharacterized protein</fullName>
    </submittedName>
</protein>
<organism evidence="1 2">
    <name type="scientific">Aulographum hederae CBS 113979</name>
    <dbReference type="NCBI Taxonomy" id="1176131"/>
    <lineage>
        <taxon>Eukaryota</taxon>
        <taxon>Fungi</taxon>
        <taxon>Dikarya</taxon>
        <taxon>Ascomycota</taxon>
        <taxon>Pezizomycotina</taxon>
        <taxon>Dothideomycetes</taxon>
        <taxon>Pleosporomycetidae</taxon>
        <taxon>Aulographales</taxon>
        <taxon>Aulographaceae</taxon>
    </lineage>
</organism>
<dbReference type="Proteomes" id="UP000800041">
    <property type="component" value="Unassembled WGS sequence"/>
</dbReference>
<name>A0A6G1H3M4_9PEZI</name>
<sequence>MPFQKAQIVIRALFRHVRYIETMPHKTASLRFMTSSRRVFPLEQREEQADPHDNISLLARHGMRTRSIYYICPNVRASQDEIRTLYLQTKKKRDATTSARSHHPFHHHMAHELQPFHPDCSRLQACVRDSIHAKPGGCNTSRSRGEMSIIRELCRAY</sequence>
<evidence type="ECO:0000313" key="1">
    <source>
        <dbReference type="EMBL" id="KAF1987755.1"/>
    </source>
</evidence>
<keyword evidence="2" id="KW-1185">Reference proteome</keyword>
<dbReference type="AlphaFoldDB" id="A0A6G1H3M4"/>
<proteinExistence type="predicted"/>
<dbReference type="EMBL" id="ML977151">
    <property type="protein sequence ID" value="KAF1987755.1"/>
    <property type="molecule type" value="Genomic_DNA"/>
</dbReference>
<evidence type="ECO:0000313" key="2">
    <source>
        <dbReference type="Proteomes" id="UP000800041"/>
    </source>
</evidence>